<dbReference type="InterPro" id="IPR025944">
    <property type="entry name" value="Sigma_54_int_dom_CS"/>
</dbReference>
<dbReference type="GO" id="GO:0005524">
    <property type="term" value="F:ATP binding"/>
    <property type="evidence" value="ECO:0007669"/>
    <property type="project" value="UniProtKB-KW"/>
</dbReference>
<dbReference type="EMBL" id="JAUCFI010000003">
    <property type="protein sequence ID" value="MDM5284800.1"/>
    <property type="molecule type" value="Genomic_DNA"/>
</dbReference>
<keyword evidence="5" id="KW-0804">Transcription</keyword>
<protein>
    <submittedName>
        <fullName evidence="7">Sigma-54-dependent Fis family transcriptional regulator</fullName>
    </submittedName>
</protein>
<dbReference type="PROSITE" id="PS50045">
    <property type="entry name" value="SIGMA54_INTERACT_4"/>
    <property type="match status" value="1"/>
</dbReference>
<dbReference type="CDD" id="cd00009">
    <property type="entry name" value="AAA"/>
    <property type="match status" value="1"/>
</dbReference>
<dbReference type="InterPro" id="IPR025943">
    <property type="entry name" value="Sigma_54_int_dom_ATP-bd_2"/>
</dbReference>
<dbReference type="InterPro" id="IPR025662">
    <property type="entry name" value="Sigma_54_int_dom_ATP-bd_1"/>
</dbReference>
<name>A0AAJ1VCP9_9BACI</name>
<dbReference type="Pfam" id="PF25601">
    <property type="entry name" value="AAA_lid_14"/>
    <property type="match status" value="1"/>
</dbReference>
<dbReference type="Pfam" id="PF00158">
    <property type="entry name" value="Sigma54_activat"/>
    <property type="match status" value="1"/>
</dbReference>
<dbReference type="InterPro" id="IPR027417">
    <property type="entry name" value="P-loop_NTPase"/>
</dbReference>
<dbReference type="Gene3D" id="3.40.50.300">
    <property type="entry name" value="P-loop containing nucleotide triphosphate hydrolases"/>
    <property type="match status" value="1"/>
</dbReference>
<organism evidence="7 8">
    <name type="scientific">Peribacillus frigoritolerans</name>
    <dbReference type="NCBI Taxonomy" id="450367"/>
    <lineage>
        <taxon>Bacteria</taxon>
        <taxon>Bacillati</taxon>
        <taxon>Bacillota</taxon>
        <taxon>Bacilli</taxon>
        <taxon>Bacillales</taxon>
        <taxon>Bacillaceae</taxon>
        <taxon>Peribacillus</taxon>
    </lineage>
</organism>
<reference evidence="7" key="1">
    <citation type="submission" date="2023-06" db="EMBL/GenBank/DDBJ databases">
        <title>Comparative genomics of Bacillaceae isolates and their secondary metabolite potential.</title>
        <authorList>
            <person name="Song L."/>
            <person name="Nielsen L.J."/>
            <person name="Mohite O."/>
            <person name="Xu X."/>
            <person name="Weber T."/>
            <person name="Kovacs A.T."/>
        </authorList>
    </citation>
    <scope>NUCLEOTIDE SEQUENCE</scope>
    <source>
        <strain evidence="7">G1S1</strain>
    </source>
</reference>
<dbReference type="InterPro" id="IPR002078">
    <property type="entry name" value="Sigma_54_int"/>
</dbReference>
<evidence type="ECO:0000256" key="5">
    <source>
        <dbReference type="ARBA" id="ARBA00023163"/>
    </source>
</evidence>
<evidence type="ECO:0000313" key="8">
    <source>
        <dbReference type="Proteomes" id="UP001238973"/>
    </source>
</evidence>
<evidence type="ECO:0000256" key="1">
    <source>
        <dbReference type="ARBA" id="ARBA00022741"/>
    </source>
</evidence>
<dbReference type="Pfam" id="PF02954">
    <property type="entry name" value="HTH_8"/>
    <property type="match status" value="1"/>
</dbReference>
<keyword evidence="2" id="KW-0067">ATP-binding</keyword>
<dbReference type="InterPro" id="IPR009057">
    <property type="entry name" value="Homeodomain-like_sf"/>
</dbReference>
<dbReference type="Gene3D" id="3.30.450.40">
    <property type="match status" value="1"/>
</dbReference>
<feature type="domain" description="Sigma-54 factor interaction" evidence="6">
    <location>
        <begin position="329"/>
        <end position="559"/>
    </location>
</feature>
<accession>A0AAJ1VCP9</accession>
<dbReference type="AlphaFoldDB" id="A0AAJ1VCP9"/>
<dbReference type="InterPro" id="IPR003593">
    <property type="entry name" value="AAA+_ATPase"/>
</dbReference>
<dbReference type="FunFam" id="3.40.50.300:FF:000006">
    <property type="entry name" value="DNA-binding transcriptional regulator NtrC"/>
    <property type="match status" value="1"/>
</dbReference>
<proteinExistence type="predicted"/>
<evidence type="ECO:0000256" key="3">
    <source>
        <dbReference type="ARBA" id="ARBA00023015"/>
    </source>
</evidence>
<dbReference type="RefSeq" id="WP_048689570.1">
    <property type="nucleotide sequence ID" value="NZ_CP084539.1"/>
</dbReference>
<dbReference type="PROSITE" id="PS00676">
    <property type="entry name" value="SIGMA54_INTERACT_2"/>
    <property type="match status" value="1"/>
</dbReference>
<evidence type="ECO:0000259" key="6">
    <source>
        <dbReference type="PROSITE" id="PS50045"/>
    </source>
</evidence>
<keyword evidence="4" id="KW-0238">DNA-binding</keyword>
<dbReference type="SMART" id="SM00382">
    <property type="entry name" value="AAA"/>
    <property type="match status" value="1"/>
</dbReference>
<dbReference type="PANTHER" id="PTHR32071">
    <property type="entry name" value="TRANSCRIPTIONAL REGULATORY PROTEIN"/>
    <property type="match status" value="1"/>
</dbReference>
<dbReference type="GO" id="GO:0043565">
    <property type="term" value="F:sequence-specific DNA binding"/>
    <property type="evidence" value="ECO:0007669"/>
    <property type="project" value="InterPro"/>
</dbReference>
<keyword evidence="1" id="KW-0547">Nucleotide-binding</keyword>
<dbReference type="SUPFAM" id="SSF52540">
    <property type="entry name" value="P-loop containing nucleoside triphosphate hydrolases"/>
    <property type="match status" value="1"/>
</dbReference>
<dbReference type="Proteomes" id="UP001238973">
    <property type="component" value="Unassembled WGS sequence"/>
</dbReference>
<sequence>MKNPYISLDIFSSPKTEKDRIERAWENFISGQNLVSEVRSLTYQSWERSIRHGVHPTKGRAPLVLSQDEIQEYQTTHTFFSISESLLPKLKESAIDSGHLIVICNHKGELLYLDGDASLKKKAENINFAAGTSWSESYVGTNAMGTSLATGVPMQVFAGEHFCQPVHNWVCSASPIKDPATQKVLGAVNLTGIWDVVHPLSLSAVVSITQTIEEKLQSQLKFEHFLLLEHYIETTRKNPSKIVAVLDRGHQVIKASTPWYDKGWIDYNNRLINSLSVCSGTEGMKDGWIFESVPLYHQGFPIGFMIHAISKVKPLNKTGFSTKYSFTNMIGKSPEFQSVIDEAHTMANLDLPVLIEGESGTGKELFAQSIHAYSHRSEAAFVAVNCGAIPKELAASELFGYEEGTFTGSIKGGRAGKFQQAEGGTIFLDEVGEMPLDLQAMFLRVLEEREIVRMGGREPIKLNVRVIAATNCNLKKACEEGTFRKDLYYRLNILSLQVPPLRERTGDVPLLLNHFLTKTCAEIRRPPLKIDDQDMFVLEQYEWPGNVRELRNFAYKVAIKANGNVITNSDFPKEIGLTKRIINYSATDHTHQKLNNKEQPLILTNPSSSQEESVNYPTSLKQQELHMILMVLNEANGNVTAAAKKLGIHRSTIYRKLGRNTKNESLSNNNG</sequence>
<dbReference type="Gene3D" id="1.10.10.60">
    <property type="entry name" value="Homeodomain-like"/>
    <property type="match status" value="1"/>
</dbReference>
<dbReference type="GO" id="GO:0006355">
    <property type="term" value="P:regulation of DNA-templated transcription"/>
    <property type="evidence" value="ECO:0007669"/>
    <property type="project" value="InterPro"/>
</dbReference>
<dbReference type="PRINTS" id="PR01590">
    <property type="entry name" value="HTHFIS"/>
</dbReference>
<dbReference type="PROSITE" id="PS00675">
    <property type="entry name" value="SIGMA54_INTERACT_1"/>
    <property type="match status" value="1"/>
</dbReference>
<evidence type="ECO:0000256" key="4">
    <source>
        <dbReference type="ARBA" id="ARBA00023125"/>
    </source>
</evidence>
<gene>
    <name evidence="7" type="ORF">QUF85_16055</name>
</gene>
<dbReference type="Gene3D" id="1.10.8.60">
    <property type="match status" value="1"/>
</dbReference>
<dbReference type="InterPro" id="IPR029016">
    <property type="entry name" value="GAF-like_dom_sf"/>
</dbReference>
<dbReference type="InterPro" id="IPR058031">
    <property type="entry name" value="AAA_lid_NorR"/>
</dbReference>
<dbReference type="SUPFAM" id="SSF46689">
    <property type="entry name" value="Homeodomain-like"/>
    <property type="match status" value="1"/>
</dbReference>
<comment type="caution">
    <text evidence="7">The sequence shown here is derived from an EMBL/GenBank/DDBJ whole genome shotgun (WGS) entry which is preliminary data.</text>
</comment>
<keyword evidence="3" id="KW-0805">Transcription regulation</keyword>
<dbReference type="InterPro" id="IPR002197">
    <property type="entry name" value="HTH_Fis"/>
</dbReference>
<evidence type="ECO:0000256" key="2">
    <source>
        <dbReference type="ARBA" id="ARBA00022840"/>
    </source>
</evidence>
<dbReference type="PANTHER" id="PTHR32071:SF121">
    <property type="entry name" value="SIGMA L-DEPENDENT TRANSCRIPTIONAL REGULATOR YQIR-RELATED"/>
    <property type="match status" value="1"/>
</dbReference>
<evidence type="ECO:0000313" key="7">
    <source>
        <dbReference type="EMBL" id="MDM5284800.1"/>
    </source>
</evidence>
<dbReference type="PROSITE" id="PS00688">
    <property type="entry name" value="SIGMA54_INTERACT_3"/>
    <property type="match status" value="1"/>
</dbReference>